<dbReference type="EMBL" id="QXFU01001887">
    <property type="protein sequence ID" value="KAE8993824.1"/>
    <property type="molecule type" value="Genomic_DNA"/>
</dbReference>
<evidence type="ECO:0008006" key="6">
    <source>
        <dbReference type="Google" id="ProtNLM"/>
    </source>
</evidence>
<reference evidence="2 5" key="1">
    <citation type="submission" date="2018-09" db="EMBL/GenBank/DDBJ databases">
        <title>Genomic investigation of the strawberry pathogen Phytophthora fragariae indicates pathogenicity is determined by transcriptional variation in three key races.</title>
        <authorList>
            <person name="Adams T.M."/>
            <person name="Armitage A.D."/>
            <person name="Sobczyk M.K."/>
            <person name="Bates H.J."/>
            <person name="Dunwell J.M."/>
            <person name="Nellist C.F."/>
            <person name="Harrison R.J."/>
        </authorList>
    </citation>
    <scope>NUCLEOTIDE SEQUENCE [LARGE SCALE GENOMIC DNA]</scope>
    <source>
        <strain evidence="2 5">SCRP324</strain>
        <strain evidence="3 4">SCRP333</strain>
    </source>
</reference>
<accession>A0A6A3JNR3</accession>
<proteinExistence type="predicted"/>
<evidence type="ECO:0000313" key="3">
    <source>
        <dbReference type="EMBL" id="KAE9333319.1"/>
    </source>
</evidence>
<evidence type="ECO:0000313" key="4">
    <source>
        <dbReference type="Proteomes" id="UP000434957"/>
    </source>
</evidence>
<dbReference type="Proteomes" id="UP000434957">
    <property type="component" value="Unassembled WGS sequence"/>
</dbReference>
<evidence type="ECO:0000256" key="1">
    <source>
        <dbReference type="SAM" id="SignalP"/>
    </source>
</evidence>
<evidence type="ECO:0000313" key="2">
    <source>
        <dbReference type="EMBL" id="KAE8993824.1"/>
    </source>
</evidence>
<protein>
    <recommendedName>
        <fullName evidence="6">Secreted protein</fullName>
    </recommendedName>
</protein>
<feature type="chain" id="PRO_5036379868" description="Secreted protein" evidence="1">
    <location>
        <begin position="26"/>
        <end position="77"/>
    </location>
</feature>
<sequence>MKSVVSHLWGLSFMYVTGVPSGVSASFLSKSSLIVYGTCDCVSMLYDTCLKYRISHVEEHPPCHRFRVIVHSTSKTM</sequence>
<keyword evidence="4" id="KW-1185">Reference proteome</keyword>
<gene>
    <name evidence="2" type="ORF">PR002_g20119</name>
    <name evidence="3" type="ORF">PR003_g14082</name>
</gene>
<feature type="signal peptide" evidence="1">
    <location>
        <begin position="1"/>
        <end position="25"/>
    </location>
</feature>
<dbReference type="Proteomes" id="UP000435112">
    <property type="component" value="Unassembled WGS sequence"/>
</dbReference>
<name>A0A6A3JNR3_9STRA</name>
<dbReference type="EMBL" id="QXFT01000916">
    <property type="protein sequence ID" value="KAE9333319.1"/>
    <property type="molecule type" value="Genomic_DNA"/>
</dbReference>
<keyword evidence="1" id="KW-0732">Signal</keyword>
<dbReference type="AlphaFoldDB" id="A0A6A3JNR3"/>
<comment type="caution">
    <text evidence="2">The sequence shown here is derived from an EMBL/GenBank/DDBJ whole genome shotgun (WGS) entry which is preliminary data.</text>
</comment>
<organism evidence="2 5">
    <name type="scientific">Phytophthora rubi</name>
    <dbReference type="NCBI Taxonomy" id="129364"/>
    <lineage>
        <taxon>Eukaryota</taxon>
        <taxon>Sar</taxon>
        <taxon>Stramenopiles</taxon>
        <taxon>Oomycota</taxon>
        <taxon>Peronosporomycetes</taxon>
        <taxon>Peronosporales</taxon>
        <taxon>Peronosporaceae</taxon>
        <taxon>Phytophthora</taxon>
    </lineage>
</organism>
<evidence type="ECO:0000313" key="5">
    <source>
        <dbReference type="Proteomes" id="UP000435112"/>
    </source>
</evidence>